<dbReference type="GO" id="GO:0000278">
    <property type="term" value="P:mitotic cell cycle"/>
    <property type="evidence" value="ECO:0007669"/>
    <property type="project" value="TreeGrafter"/>
</dbReference>
<dbReference type="GO" id="GO:0050891">
    <property type="term" value="P:multicellular organismal-level water homeostasis"/>
    <property type="evidence" value="ECO:0007669"/>
    <property type="project" value="UniProtKB-ARBA"/>
</dbReference>
<name>A0AA38R2K9_9PEZI</name>
<dbReference type="CDD" id="cd00167">
    <property type="entry name" value="SANT"/>
    <property type="match status" value="2"/>
</dbReference>
<dbReference type="InterPro" id="IPR009057">
    <property type="entry name" value="Homeodomain-like_sf"/>
</dbReference>
<dbReference type="GO" id="GO:0045944">
    <property type="term" value="P:positive regulation of transcription by RNA polymerase II"/>
    <property type="evidence" value="ECO:0007669"/>
    <property type="project" value="TreeGrafter"/>
</dbReference>
<dbReference type="Proteomes" id="UP001174691">
    <property type="component" value="Unassembled WGS sequence"/>
</dbReference>
<dbReference type="InterPro" id="IPR017930">
    <property type="entry name" value="Myb_dom"/>
</dbReference>
<feature type="domain" description="HTH myb-type" evidence="7">
    <location>
        <begin position="4"/>
        <end position="59"/>
    </location>
</feature>
<dbReference type="GO" id="GO:1902806">
    <property type="term" value="P:regulation of cell cycle G1/S phase transition"/>
    <property type="evidence" value="ECO:0007669"/>
    <property type="project" value="UniProtKB-ARBA"/>
</dbReference>
<protein>
    <recommendedName>
        <fullName evidence="10">Myb-like DNA-binding domain-containing protein</fullName>
    </recommendedName>
</protein>
<keyword evidence="2" id="KW-0677">Repeat</keyword>
<evidence type="ECO:0000256" key="1">
    <source>
        <dbReference type="ARBA" id="ARBA00004123"/>
    </source>
</evidence>
<dbReference type="FunFam" id="1.10.10.60:FF:000355">
    <property type="entry name" value="Transcription factor MYB124"/>
    <property type="match status" value="1"/>
</dbReference>
<feature type="region of interest" description="Disordered" evidence="5">
    <location>
        <begin position="259"/>
        <end position="280"/>
    </location>
</feature>
<dbReference type="EMBL" id="JANBVN010000253">
    <property type="protein sequence ID" value="KAJ9130855.1"/>
    <property type="molecule type" value="Genomic_DNA"/>
</dbReference>
<evidence type="ECO:0000259" key="7">
    <source>
        <dbReference type="PROSITE" id="PS51294"/>
    </source>
</evidence>
<comment type="caution">
    <text evidence="8">The sequence shown here is derived from an EMBL/GenBank/DDBJ whole genome shotgun (WGS) entry which is preliminary data.</text>
</comment>
<dbReference type="GO" id="GO:1901002">
    <property type="term" value="P:positive regulation of response to salt stress"/>
    <property type="evidence" value="ECO:0007669"/>
    <property type="project" value="UniProtKB-ARBA"/>
</dbReference>
<dbReference type="GO" id="GO:1902584">
    <property type="term" value="P:positive regulation of response to water deprivation"/>
    <property type="evidence" value="ECO:0007669"/>
    <property type="project" value="UniProtKB-ARBA"/>
</dbReference>
<feature type="compositionally biased region" description="Polar residues" evidence="5">
    <location>
        <begin position="182"/>
        <end position="197"/>
    </location>
</feature>
<dbReference type="SUPFAM" id="SSF46689">
    <property type="entry name" value="Homeodomain-like"/>
    <property type="match status" value="1"/>
</dbReference>
<dbReference type="PANTHER" id="PTHR45614">
    <property type="entry name" value="MYB PROTEIN-RELATED"/>
    <property type="match status" value="1"/>
</dbReference>
<evidence type="ECO:0000256" key="4">
    <source>
        <dbReference type="ARBA" id="ARBA00023242"/>
    </source>
</evidence>
<organism evidence="8 9">
    <name type="scientific">Coniochaeta hoffmannii</name>
    <dbReference type="NCBI Taxonomy" id="91930"/>
    <lineage>
        <taxon>Eukaryota</taxon>
        <taxon>Fungi</taxon>
        <taxon>Dikarya</taxon>
        <taxon>Ascomycota</taxon>
        <taxon>Pezizomycotina</taxon>
        <taxon>Sordariomycetes</taxon>
        <taxon>Sordariomycetidae</taxon>
        <taxon>Coniochaetales</taxon>
        <taxon>Coniochaetaceae</taxon>
        <taxon>Coniochaeta</taxon>
    </lineage>
</organism>
<accession>A0AA38R2K9</accession>
<comment type="subcellular location">
    <subcellularLocation>
        <location evidence="1">Nucleus</location>
    </subcellularLocation>
</comment>
<evidence type="ECO:0000313" key="9">
    <source>
        <dbReference type="Proteomes" id="UP001174691"/>
    </source>
</evidence>
<dbReference type="PROSITE" id="PS51294">
    <property type="entry name" value="HTH_MYB"/>
    <property type="match status" value="2"/>
</dbReference>
<feature type="domain" description="Myb-like" evidence="6">
    <location>
        <begin position="4"/>
        <end position="55"/>
    </location>
</feature>
<dbReference type="InterPro" id="IPR050560">
    <property type="entry name" value="MYB_TF"/>
</dbReference>
<reference evidence="8" key="1">
    <citation type="submission" date="2022-07" db="EMBL/GenBank/DDBJ databases">
        <title>Fungi with potential for degradation of polypropylene.</title>
        <authorList>
            <person name="Gostincar C."/>
        </authorList>
    </citation>
    <scope>NUCLEOTIDE SEQUENCE</scope>
    <source>
        <strain evidence="8">EXF-13287</strain>
    </source>
</reference>
<dbReference type="PROSITE" id="PS50090">
    <property type="entry name" value="MYB_LIKE"/>
    <property type="match status" value="2"/>
</dbReference>
<dbReference type="Pfam" id="PF13921">
    <property type="entry name" value="Myb_DNA-bind_6"/>
    <property type="match status" value="1"/>
</dbReference>
<keyword evidence="3" id="KW-0238">DNA-binding</keyword>
<dbReference type="GO" id="GO:0000981">
    <property type="term" value="F:DNA-binding transcription factor activity, RNA polymerase II-specific"/>
    <property type="evidence" value="ECO:0007669"/>
    <property type="project" value="TreeGrafter"/>
</dbReference>
<dbReference type="GO" id="GO:0032875">
    <property type="term" value="P:regulation of DNA endoreduplication"/>
    <property type="evidence" value="ECO:0007669"/>
    <property type="project" value="UniProtKB-ARBA"/>
</dbReference>
<dbReference type="GO" id="GO:2000037">
    <property type="term" value="P:regulation of stomatal complex patterning"/>
    <property type="evidence" value="ECO:0007669"/>
    <property type="project" value="UniProtKB-ARBA"/>
</dbReference>
<keyword evidence="9" id="KW-1185">Reference proteome</keyword>
<evidence type="ECO:0000313" key="8">
    <source>
        <dbReference type="EMBL" id="KAJ9130855.1"/>
    </source>
</evidence>
<gene>
    <name evidence="8" type="ORF">NKR19_g9738</name>
</gene>
<sequence>MASIEHQRRGPWSHREDSLLMRLVATQGALNWVRISQQLGTRTPKQCRERYHQNLKPNLNHEPISPEEGLVIEQLVREIGKRWAEIARRLNNRSDNAVKNWWNGNQNRRKRMDRRKTTIPLQATRYDDQADMPPVGSTRLAMSVPRTMGMGSSSGRQLPPPIMSIGFYDRNYSVETPLPSPSVHSPDTTSDASSHYATSPGRYTMASPVARLPPLLHTQHTQTYQPLPRPLTSPVDTKLPPINAMNFFFAKQEPVYHPTAPRHAAEYPSPRLTAPNSPVGYAEQCQQTGEKDSRISVANLLL</sequence>
<evidence type="ECO:0000256" key="5">
    <source>
        <dbReference type="SAM" id="MobiDB-lite"/>
    </source>
</evidence>
<dbReference type="Gene3D" id="1.10.10.60">
    <property type="entry name" value="Homeodomain-like"/>
    <property type="match status" value="2"/>
</dbReference>
<evidence type="ECO:0000259" key="6">
    <source>
        <dbReference type="PROSITE" id="PS50090"/>
    </source>
</evidence>
<dbReference type="GO" id="GO:0005634">
    <property type="term" value="C:nucleus"/>
    <property type="evidence" value="ECO:0007669"/>
    <property type="project" value="UniProtKB-SubCell"/>
</dbReference>
<feature type="domain" description="Myb-like" evidence="6">
    <location>
        <begin position="56"/>
        <end position="103"/>
    </location>
</feature>
<dbReference type="AlphaFoldDB" id="A0AA38R2K9"/>
<dbReference type="SMART" id="SM00717">
    <property type="entry name" value="SANT"/>
    <property type="match status" value="2"/>
</dbReference>
<keyword evidence="4" id="KW-0539">Nucleus</keyword>
<evidence type="ECO:0008006" key="10">
    <source>
        <dbReference type="Google" id="ProtNLM"/>
    </source>
</evidence>
<evidence type="ECO:0000256" key="3">
    <source>
        <dbReference type="ARBA" id="ARBA00023125"/>
    </source>
</evidence>
<dbReference type="GO" id="GO:0033993">
    <property type="term" value="P:response to lipid"/>
    <property type="evidence" value="ECO:0007669"/>
    <property type="project" value="UniProtKB-ARBA"/>
</dbReference>
<dbReference type="GO" id="GO:0000978">
    <property type="term" value="F:RNA polymerase II cis-regulatory region sequence-specific DNA binding"/>
    <property type="evidence" value="ECO:0007669"/>
    <property type="project" value="TreeGrafter"/>
</dbReference>
<feature type="domain" description="HTH myb-type" evidence="7">
    <location>
        <begin position="60"/>
        <end position="110"/>
    </location>
</feature>
<proteinExistence type="predicted"/>
<dbReference type="PANTHER" id="PTHR45614:SF25">
    <property type="entry name" value="MYB PROTEIN"/>
    <property type="match status" value="1"/>
</dbReference>
<dbReference type="InterPro" id="IPR001005">
    <property type="entry name" value="SANT/Myb"/>
</dbReference>
<feature type="region of interest" description="Disordered" evidence="5">
    <location>
        <begin position="178"/>
        <end position="205"/>
    </location>
</feature>
<evidence type="ECO:0000256" key="2">
    <source>
        <dbReference type="ARBA" id="ARBA00022737"/>
    </source>
</evidence>